<sequence length="103" mass="12075">MNFYNNQKVKVINLSKRCCKSQEYGLLTLIKLFVNQTICVIYSLITYKLDQQRILEQCRNRTLLNQFQTIADSLIIDTNGYNYIISVEIAIFLKIIICSLMNQ</sequence>
<dbReference type="Proteomes" id="UP000683925">
    <property type="component" value="Unassembled WGS sequence"/>
</dbReference>
<proteinExistence type="predicted"/>
<evidence type="ECO:0000313" key="3">
    <source>
        <dbReference type="Proteomes" id="UP000683925"/>
    </source>
</evidence>
<feature type="transmembrane region" description="Helical" evidence="1">
    <location>
        <begin position="81"/>
        <end position="101"/>
    </location>
</feature>
<name>A0A8S1U4A2_PAROT</name>
<evidence type="ECO:0008006" key="4">
    <source>
        <dbReference type="Google" id="ProtNLM"/>
    </source>
</evidence>
<protein>
    <recommendedName>
        <fullName evidence="4">Transmembrane protein</fullName>
    </recommendedName>
</protein>
<keyword evidence="3" id="KW-1185">Reference proteome</keyword>
<keyword evidence="1" id="KW-0812">Transmembrane</keyword>
<evidence type="ECO:0000256" key="1">
    <source>
        <dbReference type="SAM" id="Phobius"/>
    </source>
</evidence>
<reference evidence="2" key="1">
    <citation type="submission" date="2021-01" db="EMBL/GenBank/DDBJ databases">
        <authorList>
            <consortium name="Genoscope - CEA"/>
            <person name="William W."/>
        </authorList>
    </citation>
    <scope>NUCLEOTIDE SEQUENCE</scope>
</reference>
<evidence type="ECO:0000313" key="2">
    <source>
        <dbReference type="EMBL" id="CAD8159388.1"/>
    </source>
</evidence>
<dbReference type="AlphaFoldDB" id="A0A8S1U4A2"/>
<accession>A0A8S1U4A2</accession>
<keyword evidence="1" id="KW-0472">Membrane</keyword>
<comment type="caution">
    <text evidence="2">The sequence shown here is derived from an EMBL/GenBank/DDBJ whole genome shotgun (WGS) entry which is preliminary data.</text>
</comment>
<dbReference type="EMBL" id="CAJJDP010000036">
    <property type="protein sequence ID" value="CAD8159388.1"/>
    <property type="molecule type" value="Genomic_DNA"/>
</dbReference>
<keyword evidence="1" id="KW-1133">Transmembrane helix</keyword>
<organism evidence="2 3">
    <name type="scientific">Paramecium octaurelia</name>
    <dbReference type="NCBI Taxonomy" id="43137"/>
    <lineage>
        <taxon>Eukaryota</taxon>
        <taxon>Sar</taxon>
        <taxon>Alveolata</taxon>
        <taxon>Ciliophora</taxon>
        <taxon>Intramacronucleata</taxon>
        <taxon>Oligohymenophorea</taxon>
        <taxon>Peniculida</taxon>
        <taxon>Parameciidae</taxon>
        <taxon>Paramecium</taxon>
    </lineage>
</organism>
<feature type="transmembrane region" description="Helical" evidence="1">
    <location>
        <begin position="24"/>
        <end position="45"/>
    </location>
</feature>
<gene>
    <name evidence="2" type="ORF">POCTA_138.1.T0360357</name>
</gene>